<evidence type="ECO:0000256" key="5">
    <source>
        <dbReference type="ARBA" id="ARBA00022676"/>
    </source>
</evidence>
<comment type="similarity">
    <text evidence="10">Belongs to the glycosyltransferase 87 family.</text>
</comment>
<comment type="similarity">
    <text evidence="3">Belongs to the glycosyltransferase 39 family.</text>
</comment>
<dbReference type="GO" id="GO:0000030">
    <property type="term" value="F:mannosyltransferase activity"/>
    <property type="evidence" value="ECO:0007669"/>
    <property type="project" value="InterPro"/>
</dbReference>
<evidence type="ECO:0000313" key="17">
    <source>
        <dbReference type="Proteomes" id="UP000317036"/>
    </source>
</evidence>
<keyword evidence="9 13" id="KW-0472">Membrane</keyword>
<feature type="transmembrane region" description="Helical" evidence="13">
    <location>
        <begin position="772"/>
        <end position="793"/>
    </location>
</feature>
<evidence type="ECO:0000256" key="6">
    <source>
        <dbReference type="ARBA" id="ARBA00022679"/>
    </source>
</evidence>
<proteinExistence type="inferred from homology"/>
<feature type="transmembrane region" description="Helical" evidence="13">
    <location>
        <begin position="966"/>
        <end position="984"/>
    </location>
</feature>
<comment type="subcellular location">
    <subcellularLocation>
        <location evidence="1">Cell membrane</location>
        <topology evidence="1">Multi-pass membrane protein</topology>
    </subcellularLocation>
</comment>
<keyword evidence="7 13" id="KW-0812">Transmembrane</keyword>
<accession>A0A559K562</accession>
<feature type="transmembrane region" description="Helical" evidence="13">
    <location>
        <begin position="409"/>
        <end position="432"/>
    </location>
</feature>
<evidence type="ECO:0000256" key="7">
    <source>
        <dbReference type="ARBA" id="ARBA00022692"/>
    </source>
</evidence>
<evidence type="ECO:0000256" key="4">
    <source>
        <dbReference type="ARBA" id="ARBA00022475"/>
    </source>
</evidence>
<evidence type="ECO:0000259" key="14">
    <source>
        <dbReference type="Pfam" id="PF02366"/>
    </source>
</evidence>
<keyword evidence="4" id="KW-1003">Cell membrane</keyword>
<feature type="transmembrane region" description="Helical" evidence="13">
    <location>
        <begin position="201"/>
        <end position="225"/>
    </location>
</feature>
<dbReference type="InterPro" id="IPR032421">
    <property type="entry name" value="PMT_4TMC"/>
</dbReference>
<organism evidence="16 17">
    <name type="scientific">Paenibacillus cremeus</name>
    <dbReference type="NCBI Taxonomy" id="2163881"/>
    <lineage>
        <taxon>Bacteria</taxon>
        <taxon>Bacillati</taxon>
        <taxon>Bacillota</taxon>
        <taxon>Bacilli</taxon>
        <taxon>Bacillales</taxon>
        <taxon>Paenibacillaceae</taxon>
        <taxon>Paenibacillus</taxon>
    </lineage>
</organism>
<feature type="domain" description="Protein O-mannosyl-transferase C-terminal four TM" evidence="15">
    <location>
        <begin position="862"/>
        <end position="1036"/>
    </location>
</feature>
<dbReference type="EMBL" id="VNJI01000040">
    <property type="protein sequence ID" value="TVY07233.1"/>
    <property type="molecule type" value="Genomic_DNA"/>
</dbReference>
<dbReference type="InterPro" id="IPR003342">
    <property type="entry name" value="ArnT-like_N"/>
</dbReference>
<feature type="transmembrane region" description="Helical" evidence="13">
    <location>
        <begin position="460"/>
        <end position="479"/>
    </location>
</feature>
<keyword evidence="8 13" id="KW-1133">Transmembrane helix</keyword>
<feature type="transmembrane region" description="Helical" evidence="13">
    <location>
        <begin position="747"/>
        <end position="766"/>
    </location>
</feature>
<dbReference type="Pfam" id="PF16192">
    <property type="entry name" value="PMT_4TMC"/>
    <property type="match status" value="1"/>
</dbReference>
<dbReference type="Proteomes" id="UP000317036">
    <property type="component" value="Unassembled WGS sequence"/>
</dbReference>
<dbReference type="UniPathway" id="UPA00378"/>
<feature type="transmembrane region" description="Helical" evidence="13">
    <location>
        <begin position="149"/>
        <end position="166"/>
    </location>
</feature>
<comment type="caution">
    <text evidence="16">The sequence shown here is derived from an EMBL/GenBank/DDBJ whole genome shotgun (WGS) entry which is preliminary data.</text>
</comment>
<feature type="transmembrane region" description="Helical" evidence="13">
    <location>
        <begin position="996"/>
        <end position="1016"/>
    </location>
</feature>
<evidence type="ECO:0000256" key="1">
    <source>
        <dbReference type="ARBA" id="ARBA00004651"/>
    </source>
</evidence>
<evidence type="ECO:0000256" key="9">
    <source>
        <dbReference type="ARBA" id="ARBA00023136"/>
    </source>
</evidence>
<name>A0A559K562_9BACL</name>
<sequence length="1039" mass="117495">MLSTWVIGLFFTLFFAAIYDQLLRKDELFPNNRQSTYRLGWTVLAIGLVIRVILAYRVVGYEPDVTTFKSWAGQLASGGPGSLYRSGMFADYPPGYMYVLWLIGQLQSLFQLGWDSPGMLVLLKSPAILTDLALSILMFNWAMERRLKLATAFGIALLFLFNPAIILNSAAWGQVDSVFMALILFYLRFMERGRWNAAAALLALAVLMKPQALLLAPLFLLAWIRLRSWRIVLNSALTGAATFILLSLPFVLHQRPKWLFELYFSTLASYPYASLNAFNLPALLGGNFAPLHDRMLLGLSYQTCGTALMIALYGYIVVLFFKSKKEAREALFPLLSFLVMAGVFTFMGKMHERYLYYALPLVLYSFIRCQDRRLLFLYLGFTLTHFMNVSVVLQNSFQQLYHISKWDAGMLAISAANVGLLLYALILSWSLLTQGRVRLICTVDSGFTSKLQQLSDKRSLLLLGALMLVYSALALYHLGSHQGPVTLWKPEKAGETVILDLGRRQTITNINTYAGIGDGSFSIALSDEGLGWRNSITEPLDVYKGFAWWSQAVSGEARYVKLKVEQPGFSLFELALFGPDSSAPLPIVSWETDGDQAATTAGKLFDEQSAAPKVPSYENGAYFDEIYYVRTAYEHLHGMEPYETTHPPLGKLFIAFGIWLFGLNPFGWRIIGTLFGIGMIPLMYLYGKTLFGRAEYGLAAAFLFTFDCLHFVQTRIATIDVYAVFFILLTFYFMYRYTTTPCYTASFSRSLLPLGLSGLFFGMGAASKWIVLYGGAGLAFLLFAHLLVQFRAYREARRRLYMQQTALSKAQAELLVALFPRRTFWTLAWCLLCFVVVPGAIYLLSYVPFMAVPGPGHTLIDVLKNQVGMYSYHENLKATHPFSSSWWQWPEMSKPVWYYAGVSLPEGQISSITAIGNPLIWWVGFIAMLAVTFIAVKRKQWSLTLLSVAFFSQYLPWTLVPRLTFIYHYFAMVPFSGLALTYFYKQLKEKLPDGKNYAYGFLAAVFGLFLLFYPVLSGAVISRSFAEHALRWFPQWIFF</sequence>
<evidence type="ECO:0000313" key="16">
    <source>
        <dbReference type="EMBL" id="TVY07233.1"/>
    </source>
</evidence>
<dbReference type="Pfam" id="PF09594">
    <property type="entry name" value="GT87"/>
    <property type="match status" value="1"/>
</dbReference>
<evidence type="ECO:0000256" key="11">
    <source>
        <dbReference type="ARBA" id="ARBA00093617"/>
    </source>
</evidence>
<feature type="transmembrane region" description="Helical" evidence="13">
    <location>
        <begin position="666"/>
        <end position="687"/>
    </location>
</feature>
<dbReference type="PANTHER" id="PTHR10050">
    <property type="entry name" value="DOLICHYL-PHOSPHATE-MANNOSE--PROTEIN MANNOSYLTRANSFERASE"/>
    <property type="match status" value="1"/>
</dbReference>
<feature type="transmembrane region" description="Helical" evidence="13">
    <location>
        <begin position="824"/>
        <end position="844"/>
    </location>
</feature>
<dbReference type="OrthoDB" id="9776737at2"/>
<gene>
    <name evidence="16" type="ORF">FPZ49_24680</name>
</gene>
<protein>
    <recommendedName>
        <fullName evidence="11">Polyprenol-phosphate-mannose--protein mannosyltransferase</fullName>
    </recommendedName>
    <alternativeName>
        <fullName evidence="12">Protein O-mannosyltransferase</fullName>
    </alternativeName>
</protein>
<evidence type="ECO:0000259" key="15">
    <source>
        <dbReference type="Pfam" id="PF16192"/>
    </source>
</evidence>
<feature type="transmembrane region" description="Helical" evidence="13">
    <location>
        <begin position="919"/>
        <end position="936"/>
    </location>
</feature>
<feature type="transmembrane region" description="Helical" evidence="13">
    <location>
        <begin position="943"/>
        <end position="960"/>
    </location>
</feature>
<dbReference type="GO" id="GO:0006493">
    <property type="term" value="P:protein O-linked glycosylation"/>
    <property type="evidence" value="ECO:0007669"/>
    <property type="project" value="InterPro"/>
</dbReference>
<dbReference type="InterPro" id="IPR018584">
    <property type="entry name" value="GT87"/>
</dbReference>
<feature type="transmembrane region" description="Helical" evidence="13">
    <location>
        <begin position="376"/>
        <end position="397"/>
    </location>
</feature>
<keyword evidence="5" id="KW-0328">Glycosyltransferase</keyword>
<feature type="transmembrane region" description="Helical" evidence="13">
    <location>
        <begin position="694"/>
        <end position="713"/>
    </location>
</feature>
<feature type="transmembrane region" description="Helical" evidence="13">
    <location>
        <begin position="120"/>
        <end position="142"/>
    </location>
</feature>
<evidence type="ECO:0000256" key="13">
    <source>
        <dbReference type="SAM" id="Phobius"/>
    </source>
</evidence>
<keyword evidence="17" id="KW-1185">Reference proteome</keyword>
<feature type="domain" description="ArnT-like N-terminal" evidence="14">
    <location>
        <begin position="664"/>
        <end position="845"/>
    </location>
</feature>
<feature type="transmembrane region" description="Helical" evidence="13">
    <location>
        <begin position="330"/>
        <end position="348"/>
    </location>
</feature>
<feature type="transmembrane region" description="Helical" evidence="13">
    <location>
        <begin position="259"/>
        <end position="279"/>
    </location>
</feature>
<evidence type="ECO:0000256" key="12">
    <source>
        <dbReference type="ARBA" id="ARBA00093644"/>
    </source>
</evidence>
<reference evidence="16 17" key="1">
    <citation type="submission" date="2019-07" db="EMBL/GenBank/DDBJ databases">
        <authorList>
            <person name="Kim J."/>
        </authorList>
    </citation>
    <scope>NUCLEOTIDE SEQUENCE [LARGE SCALE GENOMIC DNA]</scope>
    <source>
        <strain evidence="16 17">JC52</strain>
    </source>
</reference>
<dbReference type="Pfam" id="PF02366">
    <property type="entry name" value="PMT"/>
    <property type="match status" value="1"/>
</dbReference>
<evidence type="ECO:0000256" key="3">
    <source>
        <dbReference type="ARBA" id="ARBA00007222"/>
    </source>
</evidence>
<keyword evidence="6 16" id="KW-0808">Transferase</keyword>
<comment type="pathway">
    <text evidence="2">Protein modification; protein glycosylation.</text>
</comment>
<dbReference type="GO" id="GO:0005886">
    <property type="term" value="C:plasma membrane"/>
    <property type="evidence" value="ECO:0007669"/>
    <property type="project" value="UniProtKB-SubCell"/>
</dbReference>
<feature type="transmembrane region" description="Helical" evidence="13">
    <location>
        <begin position="231"/>
        <end position="252"/>
    </location>
</feature>
<feature type="transmembrane region" description="Helical" evidence="13">
    <location>
        <begin position="719"/>
        <end position="735"/>
    </location>
</feature>
<feature type="transmembrane region" description="Helical" evidence="13">
    <location>
        <begin position="40"/>
        <end position="59"/>
    </location>
</feature>
<dbReference type="AlphaFoldDB" id="A0A559K562"/>
<dbReference type="PANTHER" id="PTHR10050:SF53">
    <property type="entry name" value="CHROMOSOME UNDETERMINED SCAFFOLD_67, WHOLE GENOME SHOTGUN SEQUENCE"/>
    <property type="match status" value="1"/>
</dbReference>
<feature type="transmembrane region" description="Helical" evidence="13">
    <location>
        <begin position="299"/>
        <end position="321"/>
    </location>
</feature>
<dbReference type="InterPro" id="IPR027005">
    <property type="entry name" value="PMT-like"/>
</dbReference>
<evidence type="ECO:0000256" key="8">
    <source>
        <dbReference type="ARBA" id="ARBA00022989"/>
    </source>
</evidence>
<evidence type="ECO:0000256" key="2">
    <source>
        <dbReference type="ARBA" id="ARBA00004922"/>
    </source>
</evidence>
<dbReference type="RefSeq" id="WP_144852057.1">
    <property type="nucleotide sequence ID" value="NZ_VNJI01000040.1"/>
</dbReference>
<evidence type="ECO:0000256" key="10">
    <source>
        <dbReference type="ARBA" id="ARBA00024033"/>
    </source>
</evidence>